<accession>A0AC35EWA6</accession>
<evidence type="ECO:0000313" key="2">
    <source>
        <dbReference type="WBParaSite" id="PS1159_v2.g10666.t1"/>
    </source>
</evidence>
<organism evidence="1 2">
    <name type="scientific">Panagrolaimus sp. PS1159</name>
    <dbReference type="NCBI Taxonomy" id="55785"/>
    <lineage>
        <taxon>Eukaryota</taxon>
        <taxon>Metazoa</taxon>
        <taxon>Ecdysozoa</taxon>
        <taxon>Nematoda</taxon>
        <taxon>Chromadorea</taxon>
        <taxon>Rhabditida</taxon>
        <taxon>Tylenchina</taxon>
        <taxon>Panagrolaimomorpha</taxon>
        <taxon>Panagrolaimoidea</taxon>
        <taxon>Panagrolaimidae</taxon>
        <taxon>Panagrolaimus</taxon>
    </lineage>
</organism>
<evidence type="ECO:0000313" key="1">
    <source>
        <dbReference type="Proteomes" id="UP000887580"/>
    </source>
</evidence>
<proteinExistence type="predicted"/>
<dbReference type="WBParaSite" id="PS1159_v2.g10666.t1">
    <property type="protein sequence ID" value="PS1159_v2.g10666.t1"/>
    <property type="gene ID" value="PS1159_v2.g10666"/>
</dbReference>
<dbReference type="Proteomes" id="UP000887580">
    <property type="component" value="Unplaced"/>
</dbReference>
<name>A0AC35EWA6_9BILA</name>
<sequence length="88" mass="10077">MKLLIFALVLGVILQAMAASIESWKNEKDDIDSANLDRAIKNIEKVEKALKAVEAAQKLEEISPHQRTMSSVFCAHHLWLPECWFINW</sequence>
<reference evidence="2" key="1">
    <citation type="submission" date="2022-11" db="UniProtKB">
        <authorList>
            <consortium name="WormBaseParasite"/>
        </authorList>
    </citation>
    <scope>IDENTIFICATION</scope>
</reference>
<protein>
    <submittedName>
        <fullName evidence="2">Uncharacterized protein</fullName>
    </submittedName>
</protein>